<accession>A0A8J7W520</accession>
<dbReference type="GO" id="GO:1990112">
    <property type="term" value="C:RQC complex"/>
    <property type="evidence" value="ECO:0007669"/>
    <property type="project" value="TreeGrafter"/>
</dbReference>
<dbReference type="InterPro" id="IPR051608">
    <property type="entry name" value="RQC_Subunit_NEMF"/>
</dbReference>
<name>A0A8J7W520_9EURY</name>
<organism evidence="4 5">
    <name type="scientific">Methanocalculus chunghsingensis</name>
    <dbReference type="NCBI Taxonomy" id="156457"/>
    <lineage>
        <taxon>Archaea</taxon>
        <taxon>Methanobacteriati</taxon>
        <taxon>Methanobacteriota</taxon>
        <taxon>Stenosarchaea group</taxon>
        <taxon>Methanomicrobia</taxon>
        <taxon>Methanomicrobiales</taxon>
        <taxon>Methanocalculaceae</taxon>
        <taxon>Methanocalculus</taxon>
    </lineage>
</organism>
<dbReference type="PANTHER" id="PTHR15239:SF6">
    <property type="entry name" value="RIBOSOME QUALITY CONTROL COMPLEX SUBUNIT NEMF"/>
    <property type="match status" value="1"/>
</dbReference>
<dbReference type="InterPro" id="IPR008532">
    <property type="entry name" value="NFACT_RNA-bd"/>
</dbReference>
<dbReference type="Gene3D" id="2.30.310.10">
    <property type="entry name" value="ibrinogen binding protein from staphylococcus aureus domain"/>
    <property type="match status" value="1"/>
</dbReference>
<dbReference type="AlphaFoldDB" id="A0A8J7W520"/>
<dbReference type="EMBL" id="JWHL01000002">
    <property type="protein sequence ID" value="MBR1368386.1"/>
    <property type="molecule type" value="Genomic_DNA"/>
</dbReference>
<reference evidence="4" key="1">
    <citation type="submission" date="2014-12" db="EMBL/GenBank/DDBJ databases">
        <authorList>
            <person name="Huang H.-H."/>
            <person name="Chen S.-C."/>
            <person name="Lai M.-C."/>
        </authorList>
    </citation>
    <scope>NUCLEOTIDE SEQUENCE</scope>
    <source>
        <strain evidence="4">K1F9705b</strain>
    </source>
</reference>
<evidence type="ECO:0000256" key="1">
    <source>
        <dbReference type="SAM" id="Coils"/>
    </source>
</evidence>
<dbReference type="Pfam" id="PF05670">
    <property type="entry name" value="NFACT-R_1"/>
    <property type="match status" value="1"/>
</dbReference>
<dbReference type="RefSeq" id="WP_211529996.1">
    <property type="nucleotide sequence ID" value="NZ_JWHL01000002.1"/>
</dbReference>
<dbReference type="GO" id="GO:0072344">
    <property type="term" value="P:rescue of stalled ribosome"/>
    <property type="evidence" value="ECO:0007669"/>
    <property type="project" value="TreeGrafter"/>
</dbReference>
<feature type="region of interest" description="Disordered" evidence="2">
    <location>
        <begin position="402"/>
        <end position="422"/>
    </location>
</feature>
<dbReference type="PANTHER" id="PTHR15239">
    <property type="entry name" value="NUCLEAR EXPORT MEDIATOR FACTOR NEMF"/>
    <property type="match status" value="1"/>
</dbReference>
<feature type="coiled-coil region" evidence="1">
    <location>
        <begin position="274"/>
        <end position="312"/>
    </location>
</feature>
<evidence type="ECO:0000259" key="3">
    <source>
        <dbReference type="Pfam" id="PF05670"/>
    </source>
</evidence>
<gene>
    <name evidence="4" type="ORF">RJ53_02275</name>
</gene>
<evidence type="ECO:0000313" key="5">
    <source>
        <dbReference type="Proteomes" id="UP000730161"/>
    </source>
</evidence>
<feature type="domain" description="NFACT RNA-binding" evidence="3">
    <location>
        <begin position="433"/>
        <end position="537"/>
    </location>
</feature>
<keyword evidence="5" id="KW-1185">Reference proteome</keyword>
<evidence type="ECO:0000256" key="2">
    <source>
        <dbReference type="SAM" id="MobiDB-lite"/>
    </source>
</evidence>
<evidence type="ECO:0000313" key="4">
    <source>
        <dbReference type="EMBL" id="MBR1368386.1"/>
    </source>
</evidence>
<dbReference type="OrthoDB" id="10943at2157"/>
<dbReference type="GO" id="GO:0043023">
    <property type="term" value="F:ribosomal large subunit binding"/>
    <property type="evidence" value="ECO:0007669"/>
    <property type="project" value="TreeGrafter"/>
</dbReference>
<comment type="caution">
    <text evidence="4">The sequence shown here is derived from an EMBL/GenBank/DDBJ whole genome shotgun (WGS) entry which is preliminary data.</text>
</comment>
<dbReference type="Pfam" id="PF05833">
    <property type="entry name" value="NFACT_N"/>
    <property type="match status" value="1"/>
</dbReference>
<proteinExistence type="predicted"/>
<dbReference type="GO" id="GO:0000049">
    <property type="term" value="F:tRNA binding"/>
    <property type="evidence" value="ECO:0007669"/>
    <property type="project" value="TreeGrafter"/>
</dbReference>
<dbReference type="NCBIfam" id="NF041120">
    <property type="entry name" value="RqcH_arch"/>
    <property type="match status" value="1"/>
</dbReference>
<sequence length="633" mass="70236">MATKQGMSGLDLTALTAEMKSLLPLWIGKIYQYDTMNFGFRLNGENKARHLFFVEIGRRAHTVPQLPPAPKNPSGYSMYLRKYIEGGKVLSVTQKSIERVVIFEIGKGDGILKMIIELFDEGNIILTDENNVIQNALKRRRFREREIVSGEVYEMSGPDLAALSFEAFSEILRASDRDLVRTIATSLMFGGVMSEELCARAGVEKEFPTKYLDDRILQSLYTAYRGILSDAESITGPVIDGRGCWPFPLTGSVPVSEHPTFSEALSQFYPLPKIEEKEAAKKEVLSREERIRRQQEAAIIKFEAKISESERAAELIYEHYSVVQNVITTLAAAAEKMSWQEIADVLKNADHPAAEKIISVNPAEASVILDLGMKVTISIKKSVEGNVGVYYDQMKKFRSKKEGAIRAMSRPPAPKKEAKPIQKRQKPKWYHRFRWFETSDGVLVIGGRDADQNEELVRKYMEGGDTFVHADVHGGSVVIVKGKTERMDEVTAFAASFSNFWKSGYGSGDVYAVRPDQVSKTPESGEYIAKGAFVIRGERKYYHSVPLGVAIGVVTEPTLAVIGGPESAIAERAKEMVRLTPGTFEPNDIAKKAVRILRESISATDAKLLRSVLSTEAVAAFVPAGGSDIREDA</sequence>
<protein>
    <submittedName>
        <fullName evidence="4">RNA-binding protein, snRNP like protein</fullName>
    </submittedName>
</protein>
<keyword evidence="1" id="KW-0175">Coiled coil</keyword>
<dbReference type="Proteomes" id="UP000730161">
    <property type="component" value="Unassembled WGS sequence"/>
</dbReference>